<dbReference type="InterPro" id="IPR004883">
    <property type="entry name" value="LOB"/>
</dbReference>
<feature type="domain" description="LOB" evidence="2">
    <location>
        <begin position="4"/>
        <end position="105"/>
    </location>
</feature>
<evidence type="ECO:0000259" key="2">
    <source>
        <dbReference type="PROSITE" id="PS50891"/>
    </source>
</evidence>
<dbReference type="PANTHER" id="PTHR31301">
    <property type="entry name" value="LOB DOMAIN-CONTAINING PROTEIN 4-RELATED"/>
    <property type="match status" value="1"/>
</dbReference>
<evidence type="ECO:0000256" key="1">
    <source>
        <dbReference type="ARBA" id="ARBA00005474"/>
    </source>
</evidence>
<gene>
    <name evidence="3" type="ORF">FPE_LOCUS1752</name>
</gene>
<reference evidence="3" key="1">
    <citation type="submission" date="2023-05" db="EMBL/GenBank/DDBJ databases">
        <authorList>
            <person name="Huff M."/>
        </authorList>
    </citation>
    <scope>NUCLEOTIDE SEQUENCE</scope>
</reference>
<evidence type="ECO:0000313" key="4">
    <source>
        <dbReference type="Proteomes" id="UP000834106"/>
    </source>
</evidence>
<sequence>MVSTRCAACKYLRRRCPSDCIFSLYFPSNNPQRFAYVHKIFGASNIGKMLQDLPVHRRADAADSLYYEAHCRIKDPTYGCVGIVNLLHQEIYNVQSQIAKIQAEIAFLSTNEQSDETQYQQLQIAPNLDPNFLSEQKGFSNSFDDSSTWFY</sequence>
<dbReference type="EMBL" id="OU503036">
    <property type="protein sequence ID" value="CAI9754321.1"/>
    <property type="molecule type" value="Genomic_DNA"/>
</dbReference>
<dbReference type="Proteomes" id="UP000834106">
    <property type="component" value="Chromosome 1"/>
</dbReference>
<dbReference type="PROSITE" id="PS50891">
    <property type="entry name" value="LOB"/>
    <property type="match status" value="1"/>
</dbReference>
<keyword evidence="4" id="KW-1185">Reference proteome</keyword>
<dbReference type="PANTHER" id="PTHR31301:SF120">
    <property type="entry name" value="LOB DOMAIN-CONTAINING PROTEIN 23-RELATED"/>
    <property type="match status" value="1"/>
</dbReference>
<proteinExistence type="inferred from homology"/>
<protein>
    <recommendedName>
        <fullName evidence="2">LOB domain-containing protein</fullName>
    </recommendedName>
</protein>
<dbReference type="Pfam" id="PF03195">
    <property type="entry name" value="LOB"/>
    <property type="match status" value="1"/>
</dbReference>
<comment type="similarity">
    <text evidence="1">Belongs to the LOB domain-containing protein family.</text>
</comment>
<name>A0AAD1YMY1_9LAMI</name>
<evidence type="ECO:0000313" key="3">
    <source>
        <dbReference type="EMBL" id="CAI9754321.1"/>
    </source>
</evidence>
<accession>A0AAD1YMY1</accession>
<organism evidence="3 4">
    <name type="scientific">Fraxinus pennsylvanica</name>
    <dbReference type="NCBI Taxonomy" id="56036"/>
    <lineage>
        <taxon>Eukaryota</taxon>
        <taxon>Viridiplantae</taxon>
        <taxon>Streptophyta</taxon>
        <taxon>Embryophyta</taxon>
        <taxon>Tracheophyta</taxon>
        <taxon>Spermatophyta</taxon>
        <taxon>Magnoliopsida</taxon>
        <taxon>eudicotyledons</taxon>
        <taxon>Gunneridae</taxon>
        <taxon>Pentapetalae</taxon>
        <taxon>asterids</taxon>
        <taxon>lamiids</taxon>
        <taxon>Lamiales</taxon>
        <taxon>Oleaceae</taxon>
        <taxon>Oleeae</taxon>
        <taxon>Fraxinus</taxon>
    </lineage>
</organism>
<dbReference type="AlphaFoldDB" id="A0AAD1YMY1"/>